<dbReference type="OrthoDB" id="7057889at2"/>
<evidence type="ECO:0000313" key="6">
    <source>
        <dbReference type="EMBL" id="SHM43627.1"/>
    </source>
</evidence>
<dbReference type="GO" id="GO:0016020">
    <property type="term" value="C:membrane"/>
    <property type="evidence" value="ECO:0007669"/>
    <property type="project" value="UniProtKB-SubCell"/>
</dbReference>
<keyword evidence="2 5" id="KW-0812">Transmembrane</keyword>
<accession>A0A1M7ITI7</accession>
<keyword evidence="3 5" id="KW-1133">Transmembrane helix</keyword>
<protein>
    <submittedName>
        <fullName evidence="6">HlyD family secretion protein</fullName>
    </submittedName>
</protein>
<organism evidence="6 7">
    <name type="scientific">Chitinophaga jiangningensis</name>
    <dbReference type="NCBI Taxonomy" id="1419482"/>
    <lineage>
        <taxon>Bacteria</taxon>
        <taxon>Pseudomonadati</taxon>
        <taxon>Bacteroidota</taxon>
        <taxon>Chitinophagia</taxon>
        <taxon>Chitinophagales</taxon>
        <taxon>Chitinophagaceae</taxon>
        <taxon>Chitinophaga</taxon>
    </lineage>
</organism>
<evidence type="ECO:0000256" key="3">
    <source>
        <dbReference type="ARBA" id="ARBA00022989"/>
    </source>
</evidence>
<dbReference type="RefSeq" id="WP_073084902.1">
    <property type="nucleotide sequence ID" value="NZ_FRBL01000008.1"/>
</dbReference>
<dbReference type="PANTHER" id="PTHR30386:SF26">
    <property type="entry name" value="TRANSPORT PROTEIN COMB"/>
    <property type="match status" value="1"/>
</dbReference>
<reference evidence="6 7" key="1">
    <citation type="submission" date="2016-11" db="EMBL/GenBank/DDBJ databases">
        <authorList>
            <person name="Jaros S."/>
            <person name="Januszkiewicz K."/>
            <person name="Wedrychowicz H."/>
        </authorList>
    </citation>
    <scope>NUCLEOTIDE SEQUENCE [LARGE SCALE GENOMIC DNA]</scope>
    <source>
        <strain evidence="6 7">DSM 27406</strain>
    </source>
</reference>
<evidence type="ECO:0000256" key="4">
    <source>
        <dbReference type="ARBA" id="ARBA00023136"/>
    </source>
</evidence>
<keyword evidence="7" id="KW-1185">Reference proteome</keyword>
<dbReference type="InterPro" id="IPR050739">
    <property type="entry name" value="MFP"/>
</dbReference>
<name>A0A1M7ITI7_9BACT</name>
<comment type="subcellular location">
    <subcellularLocation>
        <location evidence="1">Membrane</location>
        <topology evidence="1">Single-pass membrane protein</topology>
    </subcellularLocation>
</comment>
<dbReference type="EMBL" id="FRBL01000008">
    <property type="protein sequence ID" value="SHM43627.1"/>
    <property type="molecule type" value="Genomic_DNA"/>
</dbReference>
<evidence type="ECO:0000256" key="5">
    <source>
        <dbReference type="SAM" id="Phobius"/>
    </source>
</evidence>
<sequence>MTTINPKLKEIIEDQQSEEIQHIINRMPTTFSSIICYIISFIFISLLLCGWIVKYPDVIIGNITINTNTSPIKLIASSYGKLKLGKTQSLKSVREGELIAYIENSAAPEVVLRIDSLTVGFNPNIDNLVSFYEKLPQDIALGELNTYYFSLIKALQDFKNSKTDQLYDKQSASLKELITEQTTAITAAQNRVKMSLNNLTLSSKFFKRDSILFVEKVISEADFDKTQINYISAKDGHQNALNNLTVSNQQLMQTESKLQELQIAHPEKNKEIQIAAISAFNDLIDNIQNWKRKYLFISPFAGKIQFLKFYSDNQYIQSGEPVFAIIPEQNAVLGQVMLPATGAGKLKNGQEVIVKLDNFPYLEYGSVSGRVQNISLTTSTTKTDKSEIEVYLISVEFPRQLTTNYGVRLEHKAEAKGTAEIITNDRRLLERLFDNLKYVLKR</sequence>
<evidence type="ECO:0000313" key="7">
    <source>
        <dbReference type="Proteomes" id="UP000184420"/>
    </source>
</evidence>
<dbReference type="STRING" id="1419482.SAMN05444266_10877"/>
<evidence type="ECO:0000256" key="2">
    <source>
        <dbReference type="ARBA" id="ARBA00022692"/>
    </source>
</evidence>
<evidence type="ECO:0000256" key="1">
    <source>
        <dbReference type="ARBA" id="ARBA00004167"/>
    </source>
</evidence>
<proteinExistence type="predicted"/>
<dbReference type="Proteomes" id="UP000184420">
    <property type="component" value="Unassembled WGS sequence"/>
</dbReference>
<feature type="transmembrane region" description="Helical" evidence="5">
    <location>
        <begin position="34"/>
        <end position="53"/>
    </location>
</feature>
<dbReference type="PANTHER" id="PTHR30386">
    <property type="entry name" value="MEMBRANE FUSION SUBUNIT OF EMRAB-TOLC MULTIDRUG EFFLUX PUMP"/>
    <property type="match status" value="1"/>
</dbReference>
<dbReference type="AlphaFoldDB" id="A0A1M7ITI7"/>
<gene>
    <name evidence="6" type="ORF">SAMN05444266_10877</name>
</gene>
<keyword evidence="4 5" id="KW-0472">Membrane</keyword>